<evidence type="ECO:0000313" key="3">
    <source>
        <dbReference type="Proteomes" id="UP000635606"/>
    </source>
</evidence>
<sequence>MGGAVIELGLAEPWEDEPPPPRRWPPRLPRWLLPAVVTAATLLTLGAAAAPKRWDPVLSQRDPNTALRFASDDTAFLTTQRIRSGRLQAFRPGRSAPLWTVNFPNGFPSPYLVGDPGLVTVSVFDSDPDGQGARDAVQGRDARTGRLLWTRTGRDVLVVGADTTVLVDRGSDRVAPAGATVGTPAQTIEAVDRRTGETRWSRVVDAATVVRTREASDGRPDAVVELATDGRLRISDPSTGDPIREHRLALTGTPLNVEVKGGLAIVFQQRSELDDLTVAYDLATGVERWRHNSRFSTFCGDRYLCTATPEQMMVADLAAGEIRYRGRGDRFLVRGDRLVVSWPAVRPRSGATEVRDLRTGRRLHTYPGWAYAGSDRTGTLLSQETSGGGLMLAALDVATGRFSVIGRDTRWTGTATCVRGVRYVGCTGLNGVRIWPLPR</sequence>
<dbReference type="SUPFAM" id="SSF50998">
    <property type="entry name" value="Quinoprotein alcohol dehydrogenase-like"/>
    <property type="match status" value="2"/>
</dbReference>
<feature type="domain" description="Pyrrolo-quinoline quinone repeat" evidence="1">
    <location>
        <begin position="84"/>
        <end position="250"/>
    </location>
</feature>
<dbReference type="InterPro" id="IPR002372">
    <property type="entry name" value="PQQ_rpt_dom"/>
</dbReference>
<protein>
    <recommendedName>
        <fullName evidence="1">Pyrrolo-quinoline quinone repeat domain-containing protein</fullName>
    </recommendedName>
</protein>
<name>A0A8J4E9F5_9ACTN</name>
<comment type="caution">
    <text evidence="2">The sequence shown here is derived from an EMBL/GenBank/DDBJ whole genome shotgun (WGS) entry which is preliminary data.</text>
</comment>
<dbReference type="Gene3D" id="2.130.10.10">
    <property type="entry name" value="YVTN repeat-like/Quinoprotein amine dehydrogenase"/>
    <property type="match status" value="1"/>
</dbReference>
<accession>A0A8J4E9F5</accession>
<evidence type="ECO:0000313" key="2">
    <source>
        <dbReference type="EMBL" id="GIJ66686.1"/>
    </source>
</evidence>
<dbReference type="EMBL" id="BOPH01000020">
    <property type="protein sequence ID" value="GIJ66686.1"/>
    <property type="molecule type" value="Genomic_DNA"/>
</dbReference>
<dbReference type="AlphaFoldDB" id="A0A8J4E9F5"/>
<dbReference type="Proteomes" id="UP000635606">
    <property type="component" value="Unassembled WGS sequence"/>
</dbReference>
<keyword evidence="3" id="KW-1185">Reference proteome</keyword>
<evidence type="ECO:0000259" key="1">
    <source>
        <dbReference type="Pfam" id="PF13360"/>
    </source>
</evidence>
<dbReference type="InterPro" id="IPR015943">
    <property type="entry name" value="WD40/YVTN_repeat-like_dom_sf"/>
</dbReference>
<proteinExistence type="predicted"/>
<dbReference type="Pfam" id="PF13360">
    <property type="entry name" value="PQQ_2"/>
    <property type="match status" value="1"/>
</dbReference>
<dbReference type="RefSeq" id="WP_203926657.1">
    <property type="nucleotide sequence ID" value="NZ_BOPH01000020.1"/>
</dbReference>
<dbReference type="InterPro" id="IPR011047">
    <property type="entry name" value="Quinoprotein_ADH-like_sf"/>
</dbReference>
<organism evidence="2 3">
    <name type="scientific">Virgisporangium ochraceum</name>
    <dbReference type="NCBI Taxonomy" id="65505"/>
    <lineage>
        <taxon>Bacteria</taxon>
        <taxon>Bacillati</taxon>
        <taxon>Actinomycetota</taxon>
        <taxon>Actinomycetes</taxon>
        <taxon>Micromonosporales</taxon>
        <taxon>Micromonosporaceae</taxon>
        <taxon>Virgisporangium</taxon>
    </lineage>
</organism>
<reference evidence="2" key="1">
    <citation type="submission" date="2021-01" db="EMBL/GenBank/DDBJ databases">
        <title>Whole genome shotgun sequence of Virgisporangium ochraceum NBRC 16418.</title>
        <authorList>
            <person name="Komaki H."/>
            <person name="Tamura T."/>
        </authorList>
    </citation>
    <scope>NUCLEOTIDE SEQUENCE</scope>
    <source>
        <strain evidence="2">NBRC 16418</strain>
    </source>
</reference>
<gene>
    <name evidence="2" type="ORF">Voc01_016030</name>
</gene>